<name>A0A9P8SDN7_9HYPO</name>
<feature type="transmembrane region" description="Helical" evidence="6">
    <location>
        <begin position="78"/>
        <end position="98"/>
    </location>
</feature>
<dbReference type="PANTHER" id="PTHR45649:SF2">
    <property type="entry name" value="ACID PERMEASE, PUTATIVE-RELATED"/>
    <property type="match status" value="1"/>
</dbReference>
<organism evidence="7 8">
    <name type="scientific">Hirsutella rhossiliensis</name>
    <dbReference type="NCBI Taxonomy" id="111463"/>
    <lineage>
        <taxon>Eukaryota</taxon>
        <taxon>Fungi</taxon>
        <taxon>Dikarya</taxon>
        <taxon>Ascomycota</taxon>
        <taxon>Pezizomycotina</taxon>
        <taxon>Sordariomycetes</taxon>
        <taxon>Hypocreomycetidae</taxon>
        <taxon>Hypocreales</taxon>
        <taxon>Ophiocordycipitaceae</taxon>
        <taxon>Hirsutella</taxon>
    </lineage>
</organism>
<feature type="transmembrane region" description="Helical" evidence="6">
    <location>
        <begin position="125"/>
        <end position="143"/>
    </location>
</feature>
<dbReference type="PIRSF" id="PIRSF006060">
    <property type="entry name" value="AA_transporter"/>
    <property type="match status" value="1"/>
</dbReference>
<gene>
    <name evidence="7" type="ORF">HRG_11750</name>
</gene>
<evidence type="ECO:0000256" key="3">
    <source>
        <dbReference type="ARBA" id="ARBA00022692"/>
    </source>
</evidence>
<dbReference type="GO" id="GO:0022857">
    <property type="term" value="F:transmembrane transporter activity"/>
    <property type="evidence" value="ECO:0007669"/>
    <property type="project" value="InterPro"/>
</dbReference>
<dbReference type="OrthoDB" id="10054429at2759"/>
<dbReference type="GeneID" id="68360878"/>
<dbReference type="RefSeq" id="XP_044714715.1">
    <property type="nucleotide sequence ID" value="XM_044870220.1"/>
</dbReference>
<feature type="transmembrane region" description="Helical" evidence="6">
    <location>
        <begin position="313"/>
        <end position="333"/>
    </location>
</feature>
<reference evidence="7" key="1">
    <citation type="submission" date="2021-09" db="EMBL/GenBank/DDBJ databases">
        <title>A high-quality genome of the endoparasitic fungus Hirsutella rhossiliensis with a comparison of Hirsutella genomes reveals transposable elements contributing to genome size variation.</title>
        <authorList>
            <person name="Lin R."/>
            <person name="Jiao Y."/>
            <person name="Sun X."/>
            <person name="Ling J."/>
            <person name="Xie B."/>
            <person name="Cheng X."/>
        </authorList>
    </citation>
    <scope>NUCLEOTIDE SEQUENCE</scope>
    <source>
        <strain evidence="7">HR02</strain>
    </source>
</reference>
<keyword evidence="4 6" id="KW-1133">Transmembrane helix</keyword>
<dbReference type="Gene3D" id="1.20.1740.10">
    <property type="entry name" value="Amino acid/polyamine transporter I"/>
    <property type="match status" value="1"/>
</dbReference>
<evidence type="ECO:0000256" key="6">
    <source>
        <dbReference type="SAM" id="Phobius"/>
    </source>
</evidence>
<dbReference type="Proteomes" id="UP000824596">
    <property type="component" value="Unassembled WGS sequence"/>
</dbReference>
<dbReference type="AlphaFoldDB" id="A0A9P8SDN7"/>
<feature type="transmembrane region" description="Helical" evidence="6">
    <location>
        <begin position="260"/>
        <end position="283"/>
    </location>
</feature>
<keyword evidence="8" id="KW-1185">Reference proteome</keyword>
<comment type="subcellular location">
    <subcellularLocation>
        <location evidence="1">Membrane</location>
        <topology evidence="1">Multi-pass membrane protein</topology>
    </subcellularLocation>
</comment>
<comment type="caution">
    <text evidence="7">The sequence shown here is derived from an EMBL/GenBank/DDBJ whole genome shotgun (WGS) entry which is preliminary data.</text>
</comment>
<evidence type="ECO:0000256" key="1">
    <source>
        <dbReference type="ARBA" id="ARBA00004141"/>
    </source>
</evidence>
<dbReference type="PANTHER" id="PTHR45649">
    <property type="entry name" value="AMINO-ACID PERMEASE BAT1"/>
    <property type="match status" value="1"/>
</dbReference>
<evidence type="ECO:0000256" key="4">
    <source>
        <dbReference type="ARBA" id="ARBA00022989"/>
    </source>
</evidence>
<evidence type="ECO:0000313" key="8">
    <source>
        <dbReference type="Proteomes" id="UP000824596"/>
    </source>
</evidence>
<keyword evidence="3 6" id="KW-0812">Transmembrane</keyword>
<dbReference type="GO" id="GO:0016020">
    <property type="term" value="C:membrane"/>
    <property type="evidence" value="ECO:0007669"/>
    <property type="project" value="UniProtKB-SubCell"/>
</dbReference>
<evidence type="ECO:0000256" key="5">
    <source>
        <dbReference type="ARBA" id="ARBA00023136"/>
    </source>
</evidence>
<dbReference type="EMBL" id="JAIZPD010000022">
    <property type="protein sequence ID" value="KAH0957201.1"/>
    <property type="molecule type" value="Genomic_DNA"/>
</dbReference>
<evidence type="ECO:0000256" key="2">
    <source>
        <dbReference type="ARBA" id="ARBA00022448"/>
    </source>
</evidence>
<proteinExistence type="predicted"/>
<accession>A0A9P8SDN7</accession>
<sequence>MGNVRRTFDILDDDDEVVRNDLVKHGNDDDQSDMARMGKIQEMRRNFNSLTVFGFSAIMMCSWESLLSTASIALANGGYAGLIYTWLIAWLGFVAVYASMAEMASMAPTTGGQYHWVSEFAPARYQGFLSFTVGWLGVMVLNYDSYVFERWHGTLLVILVILFSAAFNTLLATRLHLVEGTILIVHVFGFFCILVPLWVLSPRTSSREVWTTFHDPGWGSTGLSTLIGIVASVLPLLGADASVHMAEEVQDAARTLPRSMLWSININGLMGWLTAITFCYCIGDLDTVLKTPTGYPFIQVFYNATQSLPATNAMAAIIILMATFSCVTIMASASRQMFAFARDEGLPFSAWLSQVHPSLDVPFNSVLVSVAISLDAKSMNWSSVIFTAVLVWSMLRIAEDT</sequence>
<dbReference type="Pfam" id="PF13520">
    <property type="entry name" value="AA_permease_2"/>
    <property type="match status" value="1"/>
</dbReference>
<feature type="transmembrane region" description="Helical" evidence="6">
    <location>
        <begin position="180"/>
        <end position="200"/>
    </location>
</feature>
<dbReference type="InterPro" id="IPR002293">
    <property type="entry name" value="AA/rel_permease1"/>
</dbReference>
<feature type="transmembrane region" description="Helical" evidence="6">
    <location>
        <begin position="220"/>
        <end position="239"/>
    </location>
</feature>
<keyword evidence="2" id="KW-0813">Transport</keyword>
<feature type="transmembrane region" description="Helical" evidence="6">
    <location>
        <begin position="46"/>
        <end position="66"/>
    </location>
</feature>
<keyword evidence="5 6" id="KW-0472">Membrane</keyword>
<protein>
    <submittedName>
        <fullName evidence="7">Amino acid permease domain-containing protein</fullName>
    </submittedName>
</protein>
<feature type="transmembrane region" description="Helical" evidence="6">
    <location>
        <begin position="155"/>
        <end position="173"/>
    </location>
</feature>
<evidence type="ECO:0000313" key="7">
    <source>
        <dbReference type="EMBL" id="KAH0957201.1"/>
    </source>
</evidence>